<dbReference type="WBParaSite" id="nRc.2.0.1.t10538-RA">
    <property type="protein sequence ID" value="nRc.2.0.1.t10538-RA"/>
    <property type="gene ID" value="nRc.2.0.1.g10538"/>
</dbReference>
<evidence type="ECO:0000313" key="2">
    <source>
        <dbReference type="WBParaSite" id="nRc.2.0.1.t10538-RA"/>
    </source>
</evidence>
<keyword evidence="1" id="KW-1185">Reference proteome</keyword>
<protein>
    <submittedName>
        <fullName evidence="2">Uncharacterized protein</fullName>
    </submittedName>
</protein>
<dbReference type="AlphaFoldDB" id="A0A915I9U1"/>
<accession>A0A915I9U1</accession>
<evidence type="ECO:0000313" key="1">
    <source>
        <dbReference type="Proteomes" id="UP000887565"/>
    </source>
</evidence>
<reference evidence="2" key="1">
    <citation type="submission" date="2022-11" db="UniProtKB">
        <authorList>
            <consortium name="WormBaseParasite"/>
        </authorList>
    </citation>
    <scope>IDENTIFICATION</scope>
</reference>
<organism evidence="1 2">
    <name type="scientific">Romanomermis culicivorax</name>
    <name type="common">Nematode worm</name>
    <dbReference type="NCBI Taxonomy" id="13658"/>
    <lineage>
        <taxon>Eukaryota</taxon>
        <taxon>Metazoa</taxon>
        <taxon>Ecdysozoa</taxon>
        <taxon>Nematoda</taxon>
        <taxon>Enoplea</taxon>
        <taxon>Dorylaimia</taxon>
        <taxon>Mermithida</taxon>
        <taxon>Mermithoidea</taxon>
        <taxon>Mermithidae</taxon>
        <taxon>Romanomermis</taxon>
    </lineage>
</organism>
<proteinExistence type="predicted"/>
<dbReference type="Proteomes" id="UP000887565">
    <property type="component" value="Unplaced"/>
</dbReference>
<name>A0A915I9U1_ROMCU</name>
<sequence length="39" mass="3696">MAETGGLTNATAASVRPANVTVASTASSVSSQLTNTTAG</sequence>